<keyword evidence="3" id="KW-0808">Transferase</keyword>
<proteinExistence type="predicted"/>
<keyword evidence="5" id="KW-0418">Kinase</keyword>
<evidence type="ECO:0000256" key="1">
    <source>
        <dbReference type="ARBA" id="ARBA00004651"/>
    </source>
</evidence>
<evidence type="ECO:0000256" key="5">
    <source>
        <dbReference type="ARBA" id="ARBA00022777"/>
    </source>
</evidence>
<evidence type="ECO:0000313" key="11">
    <source>
        <dbReference type="EMBL" id="WXG69572.1"/>
    </source>
</evidence>
<keyword evidence="8" id="KW-0472">Membrane</keyword>
<dbReference type="Gene3D" id="3.30.565.10">
    <property type="entry name" value="Histidine kinase-like ATPase, C-terminal domain"/>
    <property type="match status" value="1"/>
</dbReference>
<dbReference type="InterPro" id="IPR050482">
    <property type="entry name" value="Sensor_HK_TwoCompSys"/>
</dbReference>
<dbReference type="Pfam" id="PF02518">
    <property type="entry name" value="HATPase_c"/>
    <property type="match status" value="1"/>
</dbReference>
<name>A0ABZ2PK77_9NOCA</name>
<evidence type="ECO:0000313" key="12">
    <source>
        <dbReference type="Proteomes" id="UP001432000"/>
    </source>
</evidence>
<dbReference type="EMBL" id="CP147846">
    <property type="protein sequence ID" value="WXG69572.1"/>
    <property type="molecule type" value="Genomic_DNA"/>
</dbReference>
<dbReference type="PANTHER" id="PTHR24421">
    <property type="entry name" value="NITRATE/NITRITE SENSOR PROTEIN NARX-RELATED"/>
    <property type="match status" value="1"/>
</dbReference>
<keyword evidence="7" id="KW-0902">Two-component regulatory system</keyword>
<dbReference type="SUPFAM" id="SSF55874">
    <property type="entry name" value="ATPase domain of HSP90 chaperone/DNA topoisomerase II/histidine kinase"/>
    <property type="match status" value="1"/>
</dbReference>
<evidence type="ECO:0000256" key="9">
    <source>
        <dbReference type="SAM" id="MobiDB-lite"/>
    </source>
</evidence>
<dbReference type="InterPro" id="IPR011712">
    <property type="entry name" value="Sig_transdc_His_kin_sub3_dim/P"/>
</dbReference>
<evidence type="ECO:0000256" key="7">
    <source>
        <dbReference type="ARBA" id="ARBA00023012"/>
    </source>
</evidence>
<dbReference type="SMART" id="SM00387">
    <property type="entry name" value="HATPase_c"/>
    <property type="match status" value="1"/>
</dbReference>
<evidence type="ECO:0000256" key="2">
    <source>
        <dbReference type="ARBA" id="ARBA00022475"/>
    </source>
</evidence>
<organism evidence="11 12">
    <name type="scientific">Rhodococcus sovatensis</name>
    <dbReference type="NCBI Taxonomy" id="1805840"/>
    <lineage>
        <taxon>Bacteria</taxon>
        <taxon>Bacillati</taxon>
        <taxon>Actinomycetota</taxon>
        <taxon>Actinomycetes</taxon>
        <taxon>Mycobacteriales</taxon>
        <taxon>Nocardiaceae</taxon>
        <taxon>Rhodococcus</taxon>
    </lineage>
</organism>
<keyword evidence="11" id="KW-0547">Nucleotide-binding</keyword>
<evidence type="ECO:0000259" key="10">
    <source>
        <dbReference type="SMART" id="SM00387"/>
    </source>
</evidence>
<protein>
    <submittedName>
        <fullName evidence="11">ATP-binding protein</fullName>
    </submittedName>
</protein>
<dbReference type="CDD" id="cd16917">
    <property type="entry name" value="HATPase_UhpB-NarQ-NarX-like"/>
    <property type="match status" value="1"/>
</dbReference>
<dbReference type="InterPro" id="IPR036890">
    <property type="entry name" value="HATPase_C_sf"/>
</dbReference>
<dbReference type="PANTHER" id="PTHR24421:SF37">
    <property type="entry name" value="SENSOR HISTIDINE KINASE NARS"/>
    <property type="match status" value="1"/>
</dbReference>
<keyword evidence="2" id="KW-1003">Cell membrane</keyword>
<dbReference type="RefSeq" id="WP_338890432.1">
    <property type="nucleotide sequence ID" value="NZ_CP147846.1"/>
</dbReference>
<gene>
    <name evidence="11" type="ORF">WDS16_03175</name>
</gene>
<dbReference type="GO" id="GO:0005524">
    <property type="term" value="F:ATP binding"/>
    <property type="evidence" value="ECO:0007669"/>
    <property type="project" value="UniProtKB-KW"/>
</dbReference>
<sequence>MSVDSDRLVHSAVTAYRGLLIGSTVLSDEEVAGQLARQAESVVRAVVRALSSTDEDESVPDMSEQLGSERARSRIHPTQSLRAASLMFEALFPVLADAFQASGSPVSVVELGTALEREIQQRVAVGALPYVDYLLTRLLSSHHDERSRIARDLHDRIAHGMGVSLQQLDLFEHYRTRDQGRAEEHLAAARTSIVASVDMTRQLSADLWVTMPDDTLSGALAAYLDSTAPTDTRTSLVMLGEQPHLPDEVAAELYLLIREAVRNALIHARPTAIDIELIAEADLFRALIRDNGGGFDVDAVTSAKTVGGLASIRERAEMLGGRASITSIAGAGTTVEVQYPTATVAGQRW</sequence>
<evidence type="ECO:0000256" key="6">
    <source>
        <dbReference type="ARBA" id="ARBA00022989"/>
    </source>
</evidence>
<dbReference type="Gene3D" id="1.20.5.1930">
    <property type="match status" value="1"/>
</dbReference>
<accession>A0ABZ2PK77</accession>
<evidence type="ECO:0000256" key="4">
    <source>
        <dbReference type="ARBA" id="ARBA00022692"/>
    </source>
</evidence>
<feature type="domain" description="Histidine kinase/HSP90-like ATPase" evidence="10">
    <location>
        <begin position="248"/>
        <end position="343"/>
    </location>
</feature>
<evidence type="ECO:0000256" key="8">
    <source>
        <dbReference type="ARBA" id="ARBA00023136"/>
    </source>
</evidence>
<keyword evidence="6" id="KW-1133">Transmembrane helix</keyword>
<comment type="subcellular location">
    <subcellularLocation>
        <location evidence="1">Cell membrane</location>
        <topology evidence="1">Multi-pass membrane protein</topology>
    </subcellularLocation>
</comment>
<keyword evidence="11" id="KW-0067">ATP-binding</keyword>
<dbReference type="Pfam" id="PF07730">
    <property type="entry name" value="HisKA_3"/>
    <property type="match status" value="1"/>
</dbReference>
<reference evidence="11 12" key="1">
    <citation type="submission" date="2024-03" db="EMBL/GenBank/DDBJ databases">
        <title>Natural products discovery in diverse microorganisms through a two-stage MS feature dereplication strategy.</title>
        <authorList>
            <person name="Zhang R."/>
        </authorList>
    </citation>
    <scope>NUCLEOTIDE SEQUENCE [LARGE SCALE GENOMIC DNA]</scope>
    <source>
        <strain evidence="11 12">18930</strain>
    </source>
</reference>
<dbReference type="Proteomes" id="UP001432000">
    <property type="component" value="Chromosome"/>
</dbReference>
<keyword evidence="4" id="KW-0812">Transmembrane</keyword>
<evidence type="ECO:0000256" key="3">
    <source>
        <dbReference type="ARBA" id="ARBA00022679"/>
    </source>
</evidence>
<dbReference type="InterPro" id="IPR003594">
    <property type="entry name" value="HATPase_dom"/>
</dbReference>
<feature type="region of interest" description="Disordered" evidence="9">
    <location>
        <begin position="54"/>
        <end position="74"/>
    </location>
</feature>
<keyword evidence="12" id="KW-1185">Reference proteome</keyword>